<feature type="region of interest" description="Disordered" evidence="1">
    <location>
        <begin position="222"/>
        <end position="313"/>
    </location>
</feature>
<organism evidence="4 5">
    <name type="scientific">Gigaspora rosea</name>
    <dbReference type="NCBI Taxonomy" id="44941"/>
    <lineage>
        <taxon>Eukaryota</taxon>
        <taxon>Fungi</taxon>
        <taxon>Fungi incertae sedis</taxon>
        <taxon>Mucoromycota</taxon>
        <taxon>Glomeromycotina</taxon>
        <taxon>Glomeromycetes</taxon>
        <taxon>Diversisporales</taxon>
        <taxon>Gigasporaceae</taxon>
        <taxon>Gigaspora</taxon>
    </lineage>
</organism>
<dbReference type="Proteomes" id="UP000266673">
    <property type="component" value="Unassembled WGS sequence"/>
</dbReference>
<keyword evidence="2" id="KW-1133">Transmembrane helix</keyword>
<keyword evidence="2" id="KW-0472">Membrane</keyword>
<evidence type="ECO:0000313" key="5">
    <source>
        <dbReference type="Proteomes" id="UP000266673"/>
    </source>
</evidence>
<sequence>MVFNLKRIILLVLFALYFAAAHPFNIFKSRVHNDRRAPILLDARAAPTEGAVAQDLVVPTTTFVLAAATPIYPTPLVVKEVSKNVIPPIGAVAIVNHKFAPINVSEIEAAAVIIPAVGIAANAHNPNPLFPFIGEKKKHKHHHKSKTESESSSTSTSESSSTSTSESSSTSTSQPQSDNNTNNVNSNANSSVLQAAIGIGVGLAGVAASAIGAYYYIRGRKKKDDGDSRDVKNGKDGKDDDQSKEKISITHHGPSESFVDPDNDNNTTKPSAREPNSDTIFGSQAASTSMVDLGQDTGQGNVGSTEMARHHSD</sequence>
<evidence type="ECO:0000256" key="1">
    <source>
        <dbReference type="SAM" id="MobiDB-lite"/>
    </source>
</evidence>
<name>A0A397V1Y6_9GLOM</name>
<accession>A0A397V1Y6</accession>
<dbReference type="AlphaFoldDB" id="A0A397V1Y6"/>
<feature type="compositionally biased region" description="Low complexity" evidence="1">
    <location>
        <begin position="150"/>
        <end position="186"/>
    </location>
</feature>
<feature type="compositionally biased region" description="Basic residues" evidence="1">
    <location>
        <begin position="136"/>
        <end position="145"/>
    </location>
</feature>
<protein>
    <recommendedName>
        <fullName evidence="6">Mid2 domain-containing protein</fullName>
    </recommendedName>
</protein>
<keyword evidence="3" id="KW-0732">Signal</keyword>
<dbReference type="EMBL" id="QKWP01000713">
    <property type="protein sequence ID" value="RIB15941.1"/>
    <property type="molecule type" value="Genomic_DNA"/>
</dbReference>
<feature type="transmembrane region" description="Helical" evidence="2">
    <location>
        <begin position="192"/>
        <end position="217"/>
    </location>
</feature>
<feature type="compositionally biased region" description="Polar residues" evidence="1">
    <location>
        <begin position="277"/>
        <end position="304"/>
    </location>
</feature>
<comment type="caution">
    <text evidence="4">The sequence shown here is derived from an EMBL/GenBank/DDBJ whole genome shotgun (WGS) entry which is preliminary data.</text>
</comment>
<evidence type="ECO:0000256" key="3">
    <source>
        <dbReference type="SAM" id="SignalP"/>
    </source>
</evidence>
<feature type="compositionally biased region" description="Basic and acidic residues" evidence="1">
    <location>
        <begin position="222"/>
        <end position="248"/>
    </location>
</feature>
<dbReference type="OrthoDB" id="2445657at2759"/>
<evidence type="ECO:0008006" key="6">
    <source>
        <dbReference type="Google" id="ProtNLM"/>
    </source>
</evidence>
<evidence type="ECO:0000313" key="4">
    <source>
        <dbReference type="EMBL" id="RIB15941.1"/>
    </source>
</evidence>
<feature type="chain" id="PRO_5017453745" description="Mid2 domain-containing protein" evidence="3">
    <location>
        <begin position="22"/>
        <end position="313"/>
    </location>
</feature>
<reference evidence="4 5" key="1">
    <citation type="submission" date="2018-06" db="EMBL/GenBank/DDBJ databases">
        <title>Comparative genomics reveals the genomic features of Rhizophagus irregularis, R. cerebriforme, R. diaphanum and Gigaspora rosea, and their symbiotic lifestyle signature.</title>
        <authorList>
            <person name="Morin E."/>
            <person name="San Clemente H."/>
            <person name="Chen E.C.H."/>
            <person name="De La Providencia I."/>
            <person name="Hainaut M."/>
            <person name="Kuo A."/>
            <person name="Kohler A."/>
            <person name="Murat C."/>
            <person name="Tang N."/>
            <person name="Roy S."/>
            <person name="Loubradou J."/>
            <person name="Henrissat B."/>
            <person name="Grigoriev I.V."/>
            <person name="Corradi N."/>
            <person name="Roux C."/>
            <person name="Martin F.M."/>
        </authorList>
    </citation>
    <scope>NUCLEOTIDE SEQUENCE [LARGE SCALE GENOMIC DNA]</scope>
    <source>
        <strain evidence="4 5">DAOM 194757</strain>
    </source>
</reference>
<proteinExistence type="predicted"/>
<feature type="region of interest" description="Disordered" evidence="1">
    <location>
        <begin position="130"/>
        <end position="186"/>
    </location>
</feature>
<keyword evidence="5" id="KW-1185">Reference proteome</keyword>
<feature type="signal peptide" evidence="3">
    <location>
        <begin position="1"/>
        <end position="21"/>
    </location>
</feature>
<evidence type="ECO:0000256" key="2">
    <source>
        <dbReference type="SAM" id="Phobius"/>
    </source>
</evidence>
<gene>
    <name evidence="4" type="ORF">C2G38_2038979</name>
</gene>
<keyword evidence="2" id="KW-0812">Transmembrane</keyword>